<organism evidence="1 2">
    <name type="scientific">Cinchona calisaya</name>
    <dbReference type="NCBI Taxonomy" id="153742"/>
    <lineage>
        <taxon>Eukaryota</taxon>
        <taxon>Viridiplantae</taxon>
        <taxon>Streptophyta</taxon>
        <taxon>Embryophyta</taxon>
        <taxon>Tracheophyta</taxon>
        <taxon>Spermatophyta</taxon>
        <taxon>Magnoliopsida</taxon>
        <taxon>eudicotyledons</taxon>
        <taxon>Gunneridae</taxon>
        <taxon>Pentapetalae</taxon>
        <taxon>asterids</taxon>
        <taxon>lamiids</taxon>
        <taxon>Gentianales</taxon>
        <taxon>Rubiaceae</taxon>
        <taxon>Cinchonoideae</taxon>
        <taxon>Cinchoneae</taxon>
        <taxon>Cinchona</taxon>
    </lineage>
</organism>
<gene>
    <name evidence="1" type="ORF">ACH5RR_018921</name>
</gene>
<dbReference type="EMBL" id="JBJUIK010000008">
    <property type="protein sequence ID" value="KAL3520772.1"/>
    <property type="molecule type" value="Genomic_DNA"/>
</dbReference>
<sequence>MFPIVAWLLEADAESLNKVFSIVFWLETAIQAIVHQRLAVGVVANPSTIVLTSYPRTSMECLAGEDFGAAVGSLLSACASEVVRYAVELSFLKELLTVGASRNDAVSSRATGAAVFLCFLVVGDN</sequence>
<reference evidence="1 2" key="1">
    <citation type="submission" date="2024-11" db="EMBL/GenBank/DDBJ databases">
        <title>A near-complete genome assembly of Cinchona calisaya.</title>
        <authorList>
            <person name="Lian D.C."/>
            <person name="Zhao X.W."/>
            <person name="Wei L."/>
        </authorList>
    </citation>
    <scope>NUCLEOTIDE SEQUENCE [LARGE SCALE GENOMIC DNA]</scope>
    <source>
        <tissue evidence="1">Nenye</tissue>
    </source>
</reference>
<evidence type="ECO:0000313" key="1">
    <source>
        <dbReference type="EMBL" id="KAL3520772.1"/>
    </source>
</evidence>
<name>A0ABD2ZRH1_9GENT</name>
<proteinExistence type="predicted"/>
<accession>A0ABD2ZRH1</accession>
<keyword evidence="2" id="KW-1185">Reference proteome</keyword>
<dbReference type="AlphaFoldDB" id="A0ABD2ZRH1"/>
<dbReference type="Proteomes" id="UP001630127">
    <property type="component" value="Unassembled WGS sequence"/>
</dbReference>
<protein>
    <submittedName>
        <fullName evidence="1">Uncharacterized protein</fullName>
    </submittedName>
</protein>
<evidence type="ECO:0000313" key="2">
    <source>
        <dbReference type="Proteomes" id="UP001630127"/>
    </source>
</evidence>
<comment type="caution">
    <text evidence="1">The sequence shown here is derived from an EMBL/GenBank/DDBJ whole genome shotgun (WGS) entry which is preliminary data.</text>
</comment>